<keyword evidence="3" id="KW-1185">Reference proteome</keyword>
<dbReference type="EMBL" id="BLPF01000004">
    <property type="protein sequence ID" value="GFJ84868.1"/>
    <property type="molecule type" value="Genomic_DNA"/>
</dbReference>
<gene>
    <name evidence="2" type="ORF">Phou_090480</name>
</gene>
<reference evidence="2 3" key="2">
    <citation type="submission" date="2020-03" db="EMBL/GenBank/DDBJ databases">
        <authorList>
            <person name="Ichikawa N."/>
            <person name="Kimura A."/>
            <person name="Kitahashi Y."/>
            <person name="Uohara A."/>
        </authorList>
    </citation>
    <scope>NUCLEOTIDE SEQUENCE [LARGE SCALE GENOMIC DNA]</scope>
    <source>
        <strain evidence="2 3">NBRC 108639</strain>
    </source>
</reference>
<name>A0A6V8KQJ1_9ACTN</name>
<sequence length="79" mass="8652">MDRRGCPGIPPGMTRTGPWRTAMTNPTPATRQIEISDEAYDVLARTAASRDTDINGALHYLLEVPAVSAAHEDRDEDDD</sequence>
<protein>
    <submittedName>
        <fullName evidence="2">Uncharacterized protein</fullName>
    </submittedName>
</protein>
<evidence type="ECO:0000313" key="2">
    <source>
        <dbReference type="EMBL" id="GFJ84868.1"/>
    </source>
</evidence>
<organism evidence="2 3">
    <name type="scientific">Phytohabitans houttuyneae</name>
    <dbReference type="NCBI Taxonomy" id="1076126"/>
    <lineage>
        <taxon>Bacteria</taxon>
        <taxon>Bacillati</taxon>
        <taxon>Actinomycetota</taxon>
        <taxon>Actinomycetes</taxon>
        <taxon>Micromonosporales</taxon>
        <taxon>Micromonosporaceae</taxon>
    </lineage>
</organism>
<evidence type="ECO:0000256" key="1">
    <source>
        <dbReference type="SAM" id="MobiDB-lite"/>
    </source>
</evidence>
<dbReference type="AlphaFoldDB" id="A0A6V8KQJ1"/>
<dbReference type="Proteomes" id="UP000482800">
    <property type="component" value="Unassembled WGS sequence"/>
</dbReference>
<proteinExistence type="predicted"/>
<feature type="region of interest" description="Disordered" evidence="1">
    <location>
        <begin position="1"/>
        <end position="25"/>
    </location>
</feature>
<reference evidence="2 3" key="1">
    <citation type="submission" date="2020-03" db="EMBL/GenBank/DDBJ databases">
        <title>Whole genome shotgun sequence of Phytohabitans houttuyneae NBRC 108639.</title>
        <authorList>
            <person name="Komaki H."/>
            <person name="Tamura T."/>
        </authorList>
    </citation>
    <scope>NUCLEOTIDE SEQUENCE [LARGE SCALE GENOMIC DNA]</scope>
    <source>
        <strain evidence="2 3">NBRC 108639</strain>
    </source>
</reference>
<evidence type="ECO:0000313" key="3">
    <source>
        <dbReference type="Proteomes" id="UP000482800"/>
    </source>
</evidence>
<comment type="caution">
    <text evidence="2">The sequence shown here is derived from an EMBL/GenBank/DDBJ whole genome shotgun (WGS) entry which is preliminary data.</text>
</comment>
<accession>A0A6V8KQJ1</accession>